<dbReference type="RefSeq" id="WP_007014010.1">
    <property type="nucleotide sequence ID" value="NZ_AGFM01000049.1"/>
</dbReference>
<dbReference type="Proteomes" id="UP000004030">
    <property type="component" value="Unassembled WGS sequence"/>
</dbReference>
<dbReference type="InterPro" id="IPR006521">
    <property type="entry name" value="Tail_protein_I"/>
</dbReference>
<dbReference type="OrthoDB" id="90759at2"/>
<evidence type="ECO:0000313" key="2">
    <source>
        <dbReference type="Proteomes" id="UP000004030"/>
    </source>
</evidence>
<name>G6EFI1_9SPHN</name>
<dbReference type="AlphaFoldDB" id="G6EFI1"/>
<keyword evidence="2" id="KW-1185">Reference proteome</keyword>
<accession>G6EFI1</accession>
<dbReference type="EMBL" id="AGFM01000049">
    <property type="protein sequence ID" value="EHJ59929.1"/>
    <property type="molecule type" value="Genomic_DNA"/>
</dbReference>
<proteinExistence type="predicted"/>
<dbReference type="Pfam" id="PF09684">
    <property type="entry name" value="Tail_P2_I"/>
    <property type="match status" value="1"/>
</dbReference>
<dbReference type="NCBIfam" id="TIGR01634">
    <property type="entry name" value="tail_P2_I"/>
    <property type="match status" value="1"/>
</dbReference>
<reference evidence="1 2" key="1">
    <citation type="journal article" date="2012" name="J. Bacteriol.">
        <title>Genome sequence of benzo(a)pyrene-degrading bacterium Novosphingobium pentaromativorans US6-1.</title>
        <authorList>
            <person name="Luo Y.R."/>
            <person name="Kang S.G."/>
            <person name="Kim S.J."/>
            <person name="Kim M.R."/>
            <person name="Li N."/>
            <person name="Lee J.H."/>
            <person name="Kwon K.K."/>
        </authorList>
    </citation>
    <scope>NUCLEOTIDE SEQUENCE [LARGE SCALE GENOMIC DNA]</scope>
    <source>
        <strain evidence="1 2">US6-1</strain>
    </source>
</reference>
<protein>
    <submittedName>
        <fullName evidence="1">Phage-related tail protein</fullName>
    </submittedName>
</protein>
<sequence>MTYPSLLPLGSTPLEAALEQVGATRLDIATAIRSVWSPDDCPIELLPWLAWGLSLDNWSTSWPEGIKRERVRQAISIARRKGTAESVRAVIASFGGSVAIREWWQSEPKGDPHTFSLVLNLDHADAPASAAFVDQVIAEVSRAKPVRSTFTFTQGINTQAGVGLVAAVRPTIFARLSCTAPAAT</sequence>
<evidence type="ECO:0000313" key="1">
    <source>
        <dbReference type="EMBL" id="EHJ59929.1"/>
    </source>
</evidence>
<dbReference type="KEGG" id="npn:JI59_04440"/>
<organism evidence="1 2">
    <name type="scientific">Novosphingobium pentaromativorans US6-1</name>
    <dbReference type="NCBI Taxonomy" id="1088721"/>
    <lineage>
        <taxon>Bacteria</taxon>
        <taxon>Pseudomonadati</taxon>
        <taxon>Pseudomonadota</taxon>
        <taxon>Alphaproteobacteria</taxon>
        <taxon>Sphingomonadales</taxon>
        <taxon>Sphingomonadaceae</taxon>
        <taxon>Novosphingobium</taxon>
    </lineage>
</organism>
<dbReference type="eggNOG" id="COG4385">
    <property type="taxonomic scope" value="Bacteria"/>
</dbReference>
<gene>
    <name evidence="1" type="ORF">NSU_3102</name>
</gene>
<comment type="caution">
    <text evidence="1">The sequence shown here is derived from an EMBL/GenBank/DDBJ whole genome shotgun (WGS) entry which is preliminary data.</text>
</comment>
<dbReference type="STRING" id="1088721.JI59_04440"/>
<dbReference type="PATRIC" id="fig|1088721.3.peg.3060"/>